<evidence type="ECO:0000256" key="2">
    <source>
        <dbReference type="SAM" id="MobiDB-lite"/>
    </source>
</evidence>
<dbReference type="InterPro" id="IPR008862">
    <property type="entry name" value="Tcp11"/>
</dbReference>
<gene>
    <name evidence="3" type="ORF">PG991_009069</name>
</gene>
<dbReference type="Pfam" id="PF05794">
    <property type="entry name" value="Tcp11"/>
    <property type="match status" value="1"/>
</dbReference>
<evidence type="ECO:0000313" key="3">
    <source>
        <dbReference type="EMBL" id="KAK8013476.1"/>
    </source>
</evidence>
<keyword evidence="4" id="KW-1185">Reference proteome</keyword>
<proteinExistence type="inferred from homology"/>
<protein>
    <recommendedName>
        <fullName evidence="5">T-complex 11</fullName>
    </recommendedName>
</protein>
<sequence length="598" mass="67220">MGGKKPQQRPQSSLDARETWDLEPRAEPSCLEAKKLSQSCQHNHHPGMASGNPLTDLYKSHNASPPVTKAKLSELDIDKILNNHRLRHDLNFDWDLQFGPNWDGEKGRKKQAKTDEFWADLRDQLHEFITAPASSQQRLGMDRDWCLPVLLKEVKEILPTLVPSQDRVYLDEGFNVELIMQQFYKGTVDLEKLASWLSSVLKAYCAPGRDMLVDEMYNKLANGNRRNDMGDLIQGLRSLLNLLEGMKLDLANHFIRCWKPTLIADTVNFEKRFFCKKIQSGRLDPHPGSQWYVTAVRDIALSPGSASAFGVMAVFFEALSRLILPSSSQQLPNTFAFDEKQITKLRSDVLNGIHLEICMRLSSKLETTPGSTFARSHGQDTGFGSIASSSGSLSVAAPETIRSPCRSSNHMLRQDILDAQDTERSKYNLYNALTDLLSTAPASTGTASERKLMRDSFAVEIFRFMNAPTEALRQVEEELGQHLHQPNSQLFQDVESHFWIRLIAELQERVRMLKPLGSLGLFSAAVGRRNHGRWGGPSAHPMASNAIGISTQESREKRGIEDIAVRLAHLGLIHWRAWSPLIYLGGYNGMELSHALII</sequence>
<accession>A0ABR1RKX0</accession>
<dbReference type="PANTHER" id="PTHR12832:SF11">
    <property type="entry name" value="LD23868P"/>
    <property type="match status" value="1"/>
</dbReference>
<evidence type="ECO:0008006" key="5">
    <source>
        <dbReference type="Google" id="ProtNLM"/>
    </source>
</evidence>
<name>A0ABR1RKX0_9PEZI</name>
<comment type="similarity">
    <text evidence="1">Belongs to the TCP11 family.</text>
</comment>
<dbReference type="Proteomes" id="UP001396898">
    <property type="component" value="Unassembled WGS sequence"/>
</dbReference>
<organism evidence="3 4">
    <name type="scientific">Apiospora marii</name>
    <dbReference type="NCBI Taxonomy" id="335849"/>
    <lineage>
        <taxon>Eukaryota</taxon>
        <taxon>Fungi</taxon>
        <taxon>Dikarya</taxon>
        <taxon>Ascomycota</taxon>
        <taxon>Pezizomycotina</taxon>
        <taxon>Sordariomycetes</taxon>
        <taxon>Xylariomycetidae</taxon>
        <taxon>Amphisphaeriales</taxon>
        <taxon>Apiosporaceae</taxon>
        <taxon>Apiospora</taxon>
    </lineage>
</organism>
<feature type="region of interest" description="Disordered" evidence="2">
    <location>
        <begin position="1"/>
        <end position="62"/>
    </location>
</feature>
<dbReference type="PANTHER" id="PTHR12832">
    <property type="entry name" value="TESTIS-SPECIFIC PROTEIN PBS13 T-COMPLEX 11"/>
    <property type="match status" value="1"/>
</dbReference>
<comment type="caution">
    <text evidence="3">The sequence shown here is derived from an EMBL/GenBank/DDBJ whole genome shotgun (WGS) entry which is preliminary data.</text>
</comment>
<feature type="compositionally biased region" description="Basic and acidic residues" evidence="2">
    <location>
        <begin position="15"/>
        <end position="26"/>
    </location>
</feature>
<dbReference type="EMBL" id="JAQQWI010000013">
    <property type="protein sequence ID" value="KAK8013476.1"/>
    <property type="molecule type" value="Genomic_DNA"/>
</dbReference>
<evidence type="ECO:0000256" key="1">
    <source>
        <dbReference type="ARBA" id="ARBA00010954"/>
    </source>
</evidence>
<reference evidence="3 4" key="1">
    <citation type="submission" date="2023-01" db="EMBL/GenBank/DDBJ databases">
        <title>Analysis of 21 Apiospora genomes using comparative genomics revels a genus with tremendous synthesis potential of carbohydrate active enzymes and secondary metabolites.</title>
        <authorList>
            <person name="Sorensen T."/>
        </authorList>
    </citation>
    <scope>NUCLEOTIDE SEQUENCE [LARGE SCALE GENOMIC DNA]</scope>
    <source>
        <strain evidence="3 4">CBS 20057</strain>
    </source>
</reference>
<evidence type="ECO:0000313" key="4">
    <source>
        <dbReference type="Proteomes" id="UP001396898"/>
    </source>
</evidence>